<sequence length="311" mass="34612">MYFPYLRGKTFELGALKEVAPNLNPKNIAPIIEPVQKSNNPLKTTIIALNAHGVIPHIILNPEVGKLTGIPLEDMFKDFADAKTKPAYVPCIRVNKTNAKVALAFVNQLHKDNIRFSLYIQEMIDFDISGWVNLSCANIIKNLGNYSSDFANSLKNTVLVRASFPKKDRNADYDEDPKYFSDAHLTCTKPVVTNQIGFGDFLIITDKWDPNGGPAYVVALHLTYISNKDNIMYIKHCKSNSDSETQSNTPKKFQEALVDLVAFANGESSVDKTTLGYKGLESLVGKPFPQLGVPKKLSMMHHMETLSKFIG</sequence>
<proteinExistence type="predicted"/>
<accession>A0ABD7FR54</accession>
<evidence type="ECO:0000313" key="2">
    <source>
        <dbReference type="Proteomes" id="UP000252199"/>
    </source>
</evidence>
<dbReference type="Proteomes" id="UP000252199">
    <property type="component" value="Unassembled WGS sequence"/>
</dbReference>
<keyword evidence="1" id="KW-0067">ATP-binding</keyword>
<organism evidence="1 2">
    <name type="scientific">Vibrio paracholerae</name>
    <dbReference type="NCBI Taxonomy" id="650003"/>
    <lineage>
        <taxon>Bacteria</taxon>
        <taxon>Pseudomonadati</taxon>
        <taxon>Pseudomonadota</taxon>
        <taxon>Gammaproteobacteria</taxon>
        <taxon>Vibrionales</taxon>
        <taxon>Vibrionaceae</taxon>
        <taxon>Vibrio</taxon>
    </lineage>
</organism>
<name>A0ABD7FR54_9VIBR</name>
<dbReference type="NCBIfam" id="NF033831">
    <property type="entry name" value="sce7725_fam"/>
    <property type="match status" value="1"/>
</dbReference>
<evidence type="ECO:0000313" key="1">
    <source>
        <dbReference type="EMBL" id="RBM61109.1"/>
    </source>
</evidence>
<dbReference type="EMBL" id="QKKU01000121">
    <property type="protein sequence ID" value="RBM61109.1"/>
    <property type="molecule type" value="Genomic_DNA"/>
</dbReference>
<dbReference type="RefSeq" id="WP_113611356.1">
    <property type="nucleotide sequence ID" value="NZ_CAWQMY010000026.1"/>
</dbReference>
<protein>
    <submittedName>
        <fullName evidence="1">ATP-binding protein</fullName>
    </submittedName>
</protein>
<dbReference type="AlphaFoldDB" id="A0ABD7FR54"/>
<dbReference type="GO" id="GO:0005524">
    <property type="term" value="F:ATP binding"/>
    <property type="evidence" value="ECO:0007669"/>
    <property type="project" value="UniProtKB-KW"/>
</dbReference>
<keyword evidence="1" id="KW-0547">Nucleotide-binding</keyword>
<gene>
    <name evidence="1" type="ORF">DLR72_17260</name>
</gene>
<dbReference type="InterPro" id="IPR047727">
    <property type="entry name" value="Sce7725-like"/>
</dbReference>
<reference evidence="1 2" key="1">
    <citation type="submission" date="2018-06" db="EMBL/GenBank/DDBJ databases">
        <title>Draft genome sequences of nine Vibrio sp. clinical isolates from across the United States representing the closest known relative of Vibrio cholerae.</title>
        <authorList>
            <person name="Islam M.T."/>
            <person name="Liang K."/>
            <person name="Im M.S."/>
            <person name="Winkjer J."/>
            <person name="Busby S."/>
            <person name="Batra D."/>
            <person name="Rowe L."/>
            <person name="Tarr C.L."/>
            <person name="Boucher Y."/>
        </authorList>
    </citation>
    <scope>NUCLEOTIDE SEQUENCE [LARGE SCALE GENOMIC DNA]</scope>
    <source>
        <strain evidence="1 2">2017V-1110</strain>
    </source>
</reference>
<comment type="caution">
    <text evidence="1">The sequence shown here is derived from an EMBL/GenBank/DDBJ whole genome shotgun (WGS) entry which is preliminary data.</text>
</comment>